<evidence type="ECO:0000313" key="2">
    <source>
        <dbReference type="EMBL" id="KAJ3169701.1"/>
    </source>
</evidence>
<dbReference type="EMBL" id="JADGJQ010000105">
    <property type="protein sequence ID" value="KAJ3169701.1"/>
    <property type="molecule type" value="Genomic_DNA"/>
</dbReference>
<dbReference type="AlphaFoldDB" id="A0AAD5TCH2"/>
<dbReference type="Pfam" id="PF12937">
    <property type="entry name" value="F-box-like"/>
    <property type="match status" value="1"/>
</dbReference>
<dbReference type="SUPFAM" id="SSF81383">
    <property type="entry name" value="F-box domain"/>
    <property type="match status" value="1"/>
</dbReference>
<dbReference type="Gene3D" id="1.20.1280.50">
    <property type="match status" value="1"/>
</dbReference>
<dbReference type="InterPro" id="IPR001810">
    <property type="entry name" value="F-box_dom"/>
</dbReference>
<organism evidence="2 3">
    <name type="scientific">Geranomyces variabilis</name>
    <dbReference type="NCBI Taxonomy" id="109894"/>
    <lineage>
        <taxon>Eukaryota</taxon>
        <taxon>Fungi</taxon>
        <taxon>Fungi incertae sedis</taxon>
        <taxon>Chytridiomycota</taxon>
        <taxon>Chytridiomycota incertae sedis</taxon>
        <taxon>Chytridiomycetes</taxon>
        <taxon>Spizellomycetales</taxon>
        <taxon>Powellomycetaceae</taxon>
        <taxon>Geranomyces</taxon>
    </lineage>
</organism>
<dbReference type="Proteomes" id="UP001212152">
    <property type="component" value="Unassembled WGS sequence"/>
</dbReference>
<evidence type="ECO:0000313" key="3">
    <source>
        <dbReference type="Proteomes" id="UP001212152"/>
    </source>
</evidence>
<reference evidence="2" key="1">
    <citation type="submission" date="2020-05" db="EMBL/GenBank/DDBJ databases">
        <title>Phylogenomic resolution of chytrid fungi.</title>
        <authorList>
            <person name="Stajich J.E."/>
            <person name="Amses K."/>
            <person name="Simmons R."/>
            <person name="Seto K."/>
            <person name="Myers J."/>
            <person name="Bonds A."/>
            <person name="Quandt C.A."/>
            <person name="Barry K."/>
            <person name="Liu P."/>
            <person name="Grigoriev I."/>
            <person name="Longcore J.E."/>
            <person name="James T.Y."/>
        </authorList>
    </citation>
    <scope>NUCLEOTIDE SEQUENCE</scope>
    <source>
        <strain evidence="2">JEL0379</strain>
    </source>
</reference>
<sequence>MDSLGPAAVQSVLAHVALTDPVTIARCARVCRSWNALLAAPAFWKKAVTSTLDLSAGPAIPTDHEDHRPGMFCNADTYDYFVCYLDPPGVLKTWKCGVAYSILTKIECKVPSAYAALAAAAYPDSHKPDSKVGPFVPDWKDLYVDLHLALALPDPLKDAVLLDKEAMPVSFRLLLENIPPLPPRGESSAEYRTALLNAVGRNINVYDTVETIFDGAQPEPEDDNDSTFKLLRDNAAVEDRMRRLFLYGSDVYDRYDDKKKVVPAAFKKALALMRKHLDDVVTLSTWHDTDNDTAYGPDMILLLGGRRRGTSTWIGWLCAYPRAERD</sequence>
<accession>A0AAD5TCH2</accession>
<proteinExistence type="predicted"/>
<comment type="caution">
    <text evidence="2">The sequence shown here is derived from an EMBL/GenBank/DDBJ whole genome shotgun (WGS) entry which is preliminary data.</text>
</comment>
<feature type="domain" description="F-box" evidence="1">
    <location>
        <begin position="18"/>
        <end position="47"/>
    </location>
</feature>
<evidence type="ECO:0000259" key="1">
    <source>
        <dbReference type="Pfam" id="PF12937"/>
    </source>
</evidence>
<name>A0AAD5TCH2_9FUNG</name>
<keyword evidence="3" id="KW-1185">Reference proteome</keyword>
<protein>
    <recommendedName>
        <fullName evidence="1">F-box domain-containing protein</fullName>
    </recommendedName>
</protein>
<dbReference type="InterPro" id="IPR036047">
    <property type="entry name" value="F-box-like_dom_sf"/>
</dbReference>
<gene>
    <name evidence="2" type="ORF">HDU87_000583</name>
</gene>